<gene>
    <name evidence="1" type="ORF">CPB83DRAFT_762461</name>
</gene>
<reference evidence="1" key="1">
    <citation type="submission" date="2020-11" db="EMBL/GenBank/DDBJ databases">
        <authorList>
            <consortium name="DOE Joint Genome Institute"/>
            <person name="Ahrendt S."/>
            <person name="Riley R."/>
            <person name="Andreopoulos W."/>
            <person name="Labutti K."/>
            <person name="Pangilinan J."/>
            <person name="Ruiz-Duenas F.J."/>
            <person name="Barrasa J.M."/>
            <person name="Sanchez-Garcia M."/>
            <person name="Camarero S."/>
            <person name="Miyauchi S."/>
            <person name="Serrano A."/>
            <person name="Linde D."/>
            <person name="Babiker R."/>
            <person name="Drula E."/>
            <person name="Ayuso-Fernandez I."/>
            <person name="Pacheco R."/>
            <person name="Padilla G."/>
            <person name="Ferreira P."/>
            <person name="Barriuso J."/>
            <person name="Kellner H."/>
            <person name="Castanera R."/>
            <person name="Alfaro M."/>
            <person name="Ramirez L."/>
            <person name="Pisabarro A.G."/>
            <person name="Kuo A."/>
            <person name="Tritt A."/>
            <person name="Lipzen A."/>
            <person name="He G."/>
            <person name="Yan M."/>
            <person name="Ng V."/>
            <person name="Cullen D."/>
            <person name="Martin F."/>
            <person name="Rosso M.-N."/>
            <person name="Henrissat B."/>
            <person name="Hibbett D."/>
            <person name="Martinez A.T."/>
            <person name="Grigoriev I.V."/>
        </authorList>
    </citation>
    <scope>NUCLEOTIDE SEQUENCE</scope>
    <source>
        <strain evidence="1">CBS 506.95</strain>
    </source>
</reference>
<proteinExistence type="predicted"/>
<comment type="caution">
    <text evidence="1">The sequence shown here is derived from an EMBL/GenBank/DDBJ whole genome shotgun (WGS) entry which is preliminary data.</text>
</comment>
<dbReference type="Proteomes" id="UP000807306">
    <property type="component" value="Unassembled WGS sequence"/>
</dbReference>
<dbReference type="AlphaFoldDB" id="A0A9P6EL74"/>
<feature type="non-terminal residue" evidence="1">
    <location>
        <position position="83"/>
    </location>
</feature>
<sequence>MLRTRNIRIEPTEDEVYDFGLYLIDQILHKTNKSLRDWPTMPLPQGDWAVALGNRLLAEQRNYDPEEQSRIAAERIPLLNPDQ</sequence>
<dbReference type="EMBL" id="MU157838">
    <property type="protein sequence ID" value="KAF9530832.1"/>
    <property type="molecule type" value="Genomic_DNA"/>
</dbReference>
<organism evidence="1 2">
    <name type="scientific">Crepidotus variabilis</name>
    <dbReference type="NCBI Taxonomy" id="179855"/>
    <lineage>
        <taxon>Eukaryota</taxon>
        <taxon>Fungi</taxon>
        <taxon>Dikarya</taxon>
        <taxon>Basidiomycota</taxon>
        <taxon>Agaricomycotina</taxon>
        <taxon>Agaricomycetes</taxon>
        <taxon>Agaricomycetidae</taxon>
        <taxon>Agaricales</taxon>
        <taxon>Agaricineae</taxon>
        <taxon>Crepidotaceae</taxon>
        <taxon>Crepidotus</taxon>
    </lineage>
</organism>
<accession>A0A9P6EL74</accession>
<keyword evidence="2" id="KW-1185">Reference proteome</keyword>
<name>A0A9P6EL74_9AGAR</name>
<evidence type="ECO:0000313" key="2">
    <source>
        <dbReference type="Proteomes" id="UP000807306"/>
    </source>
</evidence>
<dbReference type="OrthoDB" id="3366231at2759"/>
<protein>
    <submittedName>
        <fullName evidence="1">Uncharacterized protein</fullName>
    </submittedName>
</protein>
<evidence type="ECO:0000313" key="1">
    <source>
        <dbReference type="EMBL" id="KAF9530832.1"/>
    </source>
</evidence>